<accession>A0A8H3BB04</accession>
<protein>
    <submittedName>
        <fullName evidence="2">Uncharacterized protein</fullName>
    </submittedName>
</protein>
<organism evidence="2 3">
    <name type="scientific">Rhizoctonia solani</name>
    <dbReference type="NCBI Taxonomy" id="456999"/>
    <lineage>
        <taxon>Eukaryota</taxon>
        <taxon>Fungi</taxon>
        <taxon>Dikarya</taxon>
        <taxon>Basidiomycota</taxon>
        <taxon>Agaricomycotina</taxon>
        <taxon>Agaricomycetes</taxon>
        <taxon>Cantharellales</taxon>
        <taxon>Ceratobasidiaceae</taxon>
        <taxon>Rhizoctonia</taxon>
    </lineage>
</organism>
<name>A0A8H3BB04_9AGAM</name>
<dbReference type="EMBL" id="CAJMWW010000150">
    <property type="protein sequence ID" value="CAE6451248.1"/>
    <property type="molecule type" value="Genomic_DNA"/>
</dbReference>
<evidence type="ECO:0000256" key="1">
    <source>
        <dbReference type="SAM" id="MobiDB-lite"/>
    </source>
</evidence>
<dbReference type="Proteomes" id="UP000663841">
    <property type="component" value="Unassembled WGS sequence"/>
</dbReference>
<feature type="region of interest" description="Disordered" evidence="1">
    <location>
        <begin position="119"/>
        <end position="139"/>
    </location>
</feature>
<gene>
    <name evidence="2" type="ORF">RDB_LOCUS127823</name>
</gene>
<comment type="caution">
    <text evidence="2">The sequence shown here is derived from an EMBL/GenBank/DDBJ whole genome shotgun (WGS) entry which is preliminary data.</text>
</comment>
<evidence type="ECO:0000313" key="2">
    <source>
        <dbReference type="EMBL" id="CAE6451248.1"/>
    </source>
</evidence>
<evidence type="ECO:0000313" key="3">
    <source>
        <dbReference type="Proteomes" id="UP000663841"/>
    </source>
</evidence>
<dbReference type="AlphaFoldDB" id="A0A8H3BB04"/>
<feature type="region of interest" description="Disordered" evidence="1">
    <location>
        <begin position="70"/>
        <end position="98"/>
    </location>
</feature>
<feature type="compositionally biased region" description="Basic and acidic residues" evidence="1">
    <location>
        <begin position="82"/>
        <end position="98"/>
    </location>
</feature>
<feature type="compositionally biased region" description="Polar residues" evidence="1">
    <location>
        <begin position="119"/>
        <end position="134"/>
    </location>
</feature>
<proteinExistence type="predicted"/>
<feature type="compositionally biased region" description="Acidic residues" evidence="1">
    <location>
        <begin position="70"/>
        <end position="81"/>
    </location>
</feature>
<reference evidence="2" key="1">
    <citation type="submission" date="2021-01" db="EMBL/GenBank/DDBJ databases">
        <authorList>
            <person name="Kaushik A."/>
        </authorList>
    </citation>
    <scope>NUCLEOTIDE SEQUENCE</scope>
    <source>
        <strain evidence="2">AG3-T5</strain>
    </source>
</reference>
<sequence>MKSPLNALAYALLESTNPLQLERPGYTYWNHVFVSYSNAKNNFLWTSPDHPVVVHIGEHTVYDCSWYDEEDDDDEEDEYAESNEKEVDSRILDSDYNPDDSRSIRSSFFGEALALPQSSTQNLHVAQEDSSPPQSVKYPLRPRSLYPIHNYTGHNLQAGVNSPCSGRRRTRRERIVDFAVKYLAPDGASEEIKLLDFTLPSLKPVKVPIVAEGKRAPGRANTNNSEAIEDHLKVLLQLAYRDFIIKRQFIFKAYSCKSFIAIAFAGPYWSFAVCQSDLSPLIWSKPISAASKVHGTVLKRLFQAAETSPDDPGAVDGIDKLVRQYQRKEIFEVLL</sequence>